<evidence type="ECO:0000313" key="1">
    <source>
        <dbReference type="EMBL" id="MFC5985726.1"/>
    </source>
</evidence>
<gene>
    <name evidence="1" type="primary">sda</name>
    <name evidence="1" type="ORF">ACFPXP_04700</name>
</gene>
<dbReference type="Proteomes" id="UP001596250">
    <property type="component" value="Unassembled WGS sequence"/>
</dbReference>
<dbReference type="InterPro" id="IPR036916">
    <property type="entry name" value="Sda_sf"/>
</dbReference>
<proteinExistence type="predicted"/>
<dbReference type="EMBL" id="JBHSQV010000031">
    <property type="protein sequence ID" value="MFC5985726.1"/>
    <property type="molecule type" value="Genomic_DNA"/>
</dbReference>
<dbReference type="InterPro" id="IPR015064">
    <property type="entry name" value="Sda"/>
</dbReference>
<dbReference type="Pfam" id="PF08970">
    <property type="entry name" value="Sda"/>
    <property type="match status" value="1"/>
</dbReference>
<evidence type="ECO:0000313" key="2">
    <source>
        <dbReference type="Proteomes" id="UP001596250"/>
    </source>
</evidence>
<dbReference type="Gene3D" id="1.10.287.1100">
    <property type="entry name" value="Sporulation inhibitor A"/>
    <property type="match status" value="1"/>
</dbReference>
<keyword evidence="1" id="KW-0649">Protein kinase inhibitor</keyword>
<protein>
    <submittedName>
        <fullName evidence="1">Sporulation histidine kinase inhibitor Sda</fullName>
    </submittedName>
</protein>
<dbReference type="SUPFAM" id="SSF100985">
    <property type="entry name" value="Sporulation inhibitor Sda"/>
    <property type="match status" value="1"/>
</dbReference>
<dbReference type="GO" id="GO:0004860">
    <property type="term" value="F:protein kinase inhibitor activity"/>
    <property type="evidence" value="ECO:0007669"/>
    <property type="project" value="UniProtKB-KW"/>
</dbReference>
<comment type="caution">
    <text evidence="1">The sequence shown here is derived from an EMBL/GenBank/DDBJ whole genome shotgun (WGS) entry which is preliminary data.</text>
</comment>
<organism evidence="1 2">
    <name type="scientific">Marinicrinis lubricantis</name>
    <dbReference type="NCBI Taxonomy" id="2086470"/>
    <lineage>
        <taxon>Bacteria</taxon>
        <taxon>Bacillati</taxon>
        <taxon>Bacillota</taxon>
        <taxon>Bacilli</taxon>
        <taxon>Bacillales</taxon>
        <taxon>Paenibacillaceae</taxon>
    </lineage>
</organism>
<name>A0ABW1IKY4_9BACL</name>
<sequence>MSSSMLKLNDQLLIETYELAVQVKCEKAFIQLLLDEIKRRGIALHPSFKWSESDEVREHQIEYRASR</sequence>
<accession>A0ABW1IKY4</accession>
<reference evidence="2" key="1">
    <citation type="journal article" date="2019" name="Int. J. Syst. Evol. Microbiol.">
        <title>The Global Catalogue of Microorganisms (GCM) 10K type strain sequencing project: providing services to taxonomists for standard genome sequencing and annotation.</title>
        <authorList>
            <consortium name="The Broad Institute Genomics Platform"/>
            <consortium name="The Broad Institute Genome Sequencing Center for Infectious Disease"/>
            <person name="Wu L."/>
            <person name="Ma J."/>
        </authorList>
    </citation>
    <scope>NUCLEOTIDE SEQUENCE [LARGE SCALE GENOMIC DNA]</scope>
    <source>
        <strain evidence="2">CCM 8749</strain>
    </source>
</reference>
<keyword evidence="2" id="KW-1185">Reference proteome</keyword>
<dbReference type="RefSeq" id="WP_379892856.1">
    <property type="nucleotide sequence ID" value="NZ_CBCSCT010000023.1"/>
</dbReference>